<feature type="signal peptide" evidence="2">
    <location>
        <begin position="1"/>
        <end position="24"/>
    </location>
</feature>
<dbReference type="GeneID" id="129928805"/>
<keyword evidence="1" id="KW-1133">Transmembrane helix</keyword>
<sequence>MDTSMHRLLLALFSCIGSIKLASTCKNSSQCDKSSSRALSRAMNRSDIVAVCSLLPIYMQCLENALKTCTTDPRDQRLDRESIRSKLNGLKLKHKSMCPGMFSEDNVACRTQSHFLGLAVTSFISIFLTSCAIHLCQVFLD</sequence>
<keyword evidence="3" id="KW-1185">Reference proteome</keyword>
<keyword evidence="2" id="KW-0732">Signal</keyword>
<evidence type="ECO:0000256" key="1">
    <source>
        <dbReference type="SAM" id="Phobius"/>
    </source>
</evidence>
<organism evidence="3 4">
    <name type="scientific">Biomphalaria glabrata</name>
    <name type="common">Bloodfluke planorb</name>
    <name type="synonym">Freshwater snail</name>
    <dbReference type="NCBI Taxonomy" id="6526"/>
    <lineage>
        <taxon>Eukaryota</taxon>
        <taxon>Metazoa</taxon>
        <taxon>Spiralia</taxon>
        <taxon>Lophotrochozoa</taxon>
        <taxon>Mollusca</taxon>
        <taxon>Gastropoda</taxon>
        <taxon>Heterobranchia</taxon>
        <taxon>Euthyneura</taxon>
        <taxon>Panpulmonata</taxon>
        <taxon>Hygrophila</taxon>
        <taxon>Lymnaeoidea</taxon>
        <taxon>Planorbidae</taxon>
        <taxon>Biomphalaria</taxon>
    </lineage>
</organism>
<evidence type="ECO:0000313" key="4">
    <source>
        <dbReference type="RefSeq" id="XP_055900842.1"/>
    </source>
</evidence>
<dbReference type="AlphaFoldDB" id="A0A9W3BMY9"/>
<reference evidence="4" key="1">
    <citation type="submission" date="2025-08" db="UniProtKB">
        <authorList>
            <consortium name="RefSeq"/>
        </authorList>
    </citation>
    <scope>IDENTIFICATION</scope>
</reference>
<keyword evidence="1" id="KW-0472">Membrane</keyword>
<dbReference type="Proteomes" id="UP001165740">
    <property type="component" value="Chromosome 10"/>
</dbReference>
<gene>
    <name evidence="4" type="primary">LOC129928805</name>
</gene>
<evidence type="ECO:0000256" key="2">
    <source>
        <dbReference type="SAM" id="SignalP"/>
    </source>
</evidence>
<name>A0A9W3BMY9_BIOGL</name>
<feature type="transmembrane region" description="Helical" evidence="1">
    <location>
        <begin position="115"/>
        <end position="140"/>
    </location>
</feature>
<accession>A0A9W3BMY9</accession>
<protein>
    <submittedName>
        <fullName evidence="4">Uncharacterized protein LOC129928805</fullName>
    </submittedName>
</protein>
<keyword evidence="1" id="KW-0812">Transmembrane</keyword>
<dbReference type="OrthoDB" id="10283162at2759"/>
<dbReference type="RefSeq" id="XP_055900842.1">
    <property type="nucleotide sequence ID" value="XM_056044867.1"/>
</dbReference>
<evidence type="ECO:0000313" key="3">
    <source>
        <dbReference type="Proteomes" id="UP001165740"/>
    </source>
</evidence>
<feature type="chain" id="PRO_5040717458" evidence="2">
    <location>
        <begin position="25"/>
        <end position="141"/>
    </location>
</feature>
<proteinExistence type="predicted"/>